<dbReference type="EMBL" id="SWKU01000004">
    <property type="protein sequence ID" value="KAF3007417.1"/>
    <property type="molecule type" value="Genomic_DNA"/>
</dbReference>
<dbReference type="Proteomes" id="UP000801428">
    <property type="component" value="Unassembled WGS sequence"/>
</dbReference>
<proteinExistence type="predicted"/>
<evidence type="ECO:0000313" key="2">
    <source>
        <dbReference type="EMBL" id="KAF3007417.1"/>
    </source>
</evidence>
<feature type="compositionally biased region" description="Acidic residues" evidence="1">
    <location>
        <begin position="131"/>
        <end position="142"/>
    </location>
</feature>
<keyword evidence="3" id="KW-1185">Reference proteome</keyword>
<feature type="compositionally biased region" description="Polar residues" evidence="1">
    <location>
        <begin position="146"/>
        <end position="155"/>
    </location>
</feature>
<dbReference type="OrthoDB" id="3786627at2759"/>
<comment type="caution">
    <text evidence="2">The sequence shown here is derived from an EMBL/GenBank/DDBJ whole genome shotgun (WGS) entry which is preliminary data.</text>
</comment>
<reference evidence="2" key="1">
    <citation type="submission" date="2019-04" db="EMBL/GenBank/DDBJ databases">
        <title>Sequencing of skin fungus with MAO and IRED activity.</title>
        <authorList>
            <person name="Marsaioli A.J."/>
            <person name="Bonatto J.M.C."/>
            <person name="Reis Junior O."/>
        </authorList>
    </citation>
    <scope>NUCLEOTIDE SEQUENCE</scope>
    <source>
        <strain evidence="2">30M1</strain>
    </source>
</reference>
<organism evidence="2 3">
    <name type="scientific">Curvularia kusanoi</name>
    <name type="common">Cochliobolus kusanoi</name>
    <dbReference type="NCBI Taxonomy" id="90978"/>
    <lineage>
        <taxon>Eukaryota</taxon>
        <taxon>Fungi</taxon>
        <taxon>Dikarya</taxon>
        <taxon>Ascomycota</taxon>
        <taxon>Pezizomycotina</taxon>
        <taxon>Dothideomycetes</taxon>
        <taxon>Pleosporomycetidae</taxon>
        <taxon>Pleosporales</taxon>
        <taxon>Pleosporineae</taxon>
        <taxon>Pleosporaceae</taxon>
        <taxon>Curvularia</taxon>
    </lineage>
</organism>
<dbReference type="AlphaFoldDB" id="A0A9P4W9H9"/>
<accession>A0A9P4W9H9</accession>
<evidence type="ECO:0000313" key="3">
    <source>
        <dbReference type="Proteomes" id="UP000801428"/>
    </source>
</evidence>
<feature type="region of interest" description="Disordered" evidence="1">
    <location>
        <begin position="124"/>
        <end position="155"/>
    </location>
</feature>
<sequence length="155" mass="17242">MPEPFRLSGIAEEEPANDLPAGDDNPSPNETASLADALASLDLDISTFSTRQLINAALQEAKRANDDHLDTIDTTLDLLRVLDGLSKTIKVLREEMLEKKRSCEDRARMLHAVERAVEKLLFTDEEREGSIEDESADFEDEAGTERSITPTASRW</sequence>
<feature type="region of interest" description="Disordered" evidence="1">
    <location>
        <begin position="1"/>
        <end position="32"/>
    </location>
</feature>
<name>A0A9P4W9H9_CURKU</name>
<protein>
    <submittedName>
        <fullName evidence="2">Uncharacterized protein</fullName>
    </submittedName>
</protein>
<evidence type="ECO:0000256" key="1">
    <source>
        <dbReference type="SAM" id="MobiDB-lite"/>
    </source>
</evidence>
<gene>
    <name evidence="2" type="ORF">E8E13_002879</name>
</gene>